<keyword evidence="3" id="KW-1185">Reference proteome</keyword>
<reference evidence="2" key="1">
    <citation type="submission" date="2023-06" db="EMBL/GenBank/DDBJ databases">
        <title>Genome-scale phylogeny and comparative genomics of the fungal order Sordariales.</title>
        <authorList>
            <consortium name="Lawrence Berkeley National Laboratory"/>
            <person name="Hensen N."/>
            <person name="Bonometti L."/>
            <person name="Westerberg I."/>
            <person name="Brannstrom I.O."/>
            <person name="Guillou S."/>
            <person name="Cros-Aarteil S."/>
            <person name="Calhoun S."/>
            <person name="Haridas S."/>
            <person name="Kuo A."/>
            <person name="Mondo S."/>
            <person name="Pangilinan J."/>
            <person name="Riley R."/>
            <person name="LaButti K."/>
            <person name="Andreopoulos B."/>
            <person name="Lipzen A."/>
            <person name="Chen C."/>
            <person name="Yanf M."/>
            <person name="Daum C."/>
            <person name="Ng V."/>
            <person name="Clum A."/>
            <person name="Steindorff A."/>
            <person name="Ohm R."/>
            <person name="Martin F."/>
            <person name="Silar P."/>
            <person name="Natvig D."/>
            <person name="Lalanne C."/>
            <person name="Gautier V."/>
            <person name="Ament-velasquez S.L."/>
            <person name="Kruys A."/>
            <person name="Hutchinson M.I."/>
            <person name="Powell A.J."/>
            <person name="Barry K."/>
            <person name="Miller A.N."/>
            <person name="Grigoriev I.V."/>
            <person name="Debuchy R."/>
            <person name="Gladieux P."/>
            <person name="Thoren M.H."/>
            <person name="Johannesson H."/>
        </authorList>
    </citation>
    <scope>NUCLEOTIDE SEQUENCE</scope>
    <source>
        <strain evidence="2">SMH3187-1</strain>
    </source>
</reference>
<sequence length="323" mass="35384">MATHSQQESTPFKASQAEHARRYWRKVIEKEGEKTIAAYAQLLRRYEINMGKISSQISDEVGDSALASQIIDEYILSVYEFLEANADRIEESGGPVETLSADSPLSIGPAHDEKSRIRDLDAGLDTSPGSSDESPTKPKDPRGKRTSAQKLLGNPKTVGLKDPHGKRASTEKLPDGPKPKYIKSKLDLRAATAKSTTNDFINSTQPSTKPAVLSSLQSVKRRRTAWADPFPSPPSPNPEHLQTQPTPAPTTQGLLHWADVKNRAYIFLHTDGKYYACVCFGVHGGGRHWFREDPFASTAAGGTGSVRTRSRRGRRGGTFSRGT</sequence>
<feature type="compositionally biased region" description="Basic and acidic residues" evidence="1">
    <location>
        <begin position="110"/>
        <end position="121"/>
    </location>
</feature>
<evidence type="ECO:0000256" key="1">
    <source>
        <dbReference type="SAM" id="MobiDB-lite"/>
    </source>
</evidence>
<accession>A0AA40F4Q2</accession>
<dbReference type="AlphaFoldDB" id="A0AA40F4Q2"/>
<feature type="region of interest" description="Disordered" evidence="1">
    <location>
        <begin position="197"/>
        <end position="251"/>
    </location>
</feature>
<dbReference type="Proteomes" id="UP001172155">
    <property type="component" value="Unassembled WGS sequence"/>
</dbReference>
<feature type="compositionally biased region" description="Polar residues" evidence="1">
    <location>
        <begin position="197"/>
        <end position="218"/>
    </location>
</feature>
<feature type="compositionally biased region" description="Basic and acidic residues" evidence="1">
    <location>
        <begin position="134"/>
        <end position="143"/>
    </location>
</feature>
<feature type="compositionally biased region" description="Low complexity" evidence="1">
    <location>
        <begin position="242"/>
        <end position="251"/>
    </location>
</feature>
<comment type="caution">
    <text evidence="2">The sequence shown here is derived from an EMBL/GenBank/DDBJ whole genome shotgun (WGS) entry which is preliminary data.</text>
</comment>
<protein>
    <submittedName>
        <fullName evidence="2">Uncharacterized protein</fullName>
    </submittedName>
</protein>
<name>A0AA40F4Q2_9PEZI</name>
<feature type="compositionally biased region" description="Basic and acidic residues" evidence="1">
    <location>
        <begin position="159"/>
        <end position="182"/>
    </location>
</feature>
<proteinExistence type="predicted"/>
<evidence type="ECO:0000313" key="3">
    <source>
        <dbReference type="Proteomes" id="UP001172155"/>
    </source>
</evidence>
<dbReference type="EMBL" id="JAUKUD010000002">
    <property type="protein sequence ID" value="KAK0751218.1"/>
    <property type="molecule type" value="Genomic_DNA"/>
</dbReference>
<organism evidence="2 3">
    <name type="scientific">Schizothecium vesticola</name>
    <dbReference type="NCBI Taxonomy" id="314040"/>
    <lineage>
        <taxon>Eukaryota</taxon>
        <taxon>Fungi</taxon>
        <taxon>Dikarya</taxon>
        <taxon>Ascomycota</taxon>
        <taxon>Pezizomycotina</taxon>
        <taxon>Sordariomycetes</taxon>
        <taxon>Sordariomycetidae</taxon>
        <taxon>Sordariales</taxon>
        <taxon>Schizotheciaceae</taxon>
        <taxon>Schizothecium</taxon>
    </lineage>
</organism>
<feature type="region of interest" description="Disordered" evidence="1">
    <location>
        <begin position="93"/>
        <end position="182"/>
    </location>
</feature>
<gene>
    <name evidence="2" type="ORF">B0T18DRAFT_443773</name>
</gene>
<feature type="region of interest" description="Disordered" evidence="1">
    <location>
        <begin position="295"/>
        <end position="323"/>
    </location>
</feature>
<evidence type="ECO:0000313" key="2">
    <source>
        <dbReference type="EMBL" id="KAK0751218.1"/>
    </source>
</evidence>